<comment type="similarity">
    <text evidence="2">Belongs to the pinin family.</text>
</comment>
<feature type="compositionally biased region" description="Low complexity" evidence="8">
    <location>
        <begin position="174"/>
        <end position="184"/>
    </location>
</feature>
<dbReference type="InterPro" id="IPR006786">
    <property type="entry name" value="Pinin_SDK_MemA"/>
</dbReference>
<gene>
    <name evidence="10" type="ORF">INT43_005528</name>
</gene>
<sequence length="279" mass="31463">MADPSPDLEQAKQTIVNSSIVVPASAEATSQRKRESEEQTETNGQNTDGPQKRPRLEMTQDGQRRGKRMFGVLMGTLNKFKTDTSTKSSAEKQRAEIDNKLKEKLERERKELAESIAKDKEEHIERQQEKKRRSKEEIAQKLALANAKHRLHLSRYIKTAIEPQLLYRPAKLSEAQAAQLQNQEESAKSELDEVVEKQKKARAESEMNEEEKANGTENRSDAMEDVEEGKDDISSEAPAAGHREASVEVQAIDDEDDSMDQRGEASSQNGDIVDYEVEP</sequence>
<feature type="compositionally biased region" description="Polar residues" evidence="8">
    <location>
        <begin position="11"/>
        <end position="20"/>
    </location>
</feature>
<evidence type="ECO:0000256" key="3">
    <source>
        <dbReference type="ARBA" id="ARBA00022664"/>
    </source>
</evidence>
<dbReference type="Proteomes" id="UP000654370">
    <property type="component" value="Unassembled WGS sequence"/>
</dbReference>
<evidence type="ECO:0000256" key="2">
    <source>
        <dbReference type="ARBA" id="ARBA00010386"/>
    </source>
</evidence>
<dbReference type="EMBL" id="JAEPQZ010000010">
    <property type="protein sequence ID" value="KAG2176294.1"/>
    <property type="molecule type" value="Genomic_DNA"/>
</dbReference>
<dbReference type="Pfam" id="PF04696">
    <property type="entry name" value="Pinin_SDK_memA"/>
    <property type="match status" value="1"/>
</dbReference>
<feature type="compositionally biased region" description="Basic and acidic residues" evidence="8">
    <location>
        <begin position="80"/>
        <end position="136"/>
    </location>
</feature>
<keyword evidence="7" id="KW-0539">Nucleus</keyword>
<evidence type="ECO:0000313" key="10">
    <source>
        <dbReference type="EMBL" id="KAG2176294.1"/>
    </source>
</evidence>
<keyword evidence="11" id="KW-1185">Reference proteome</keyword>
<dbReference type="GO" id="GO:0071013">
    <property type="term" value="C:catalytic step 2 spliceosome"/>
    <property type="evidence" value="ECO:0007669"/>
    <property type="project" value="TreeGrafter"/>
</dbReference>
<dbReference type="GO" id="GO:0006397">
    <property type="term" value="P:mRNA processing"/>
    <property type="evidence" value="ECO:0007669"/>
    <property type="project" value="UniProtKB-KW"/>
</dbReference>
<keyword evidence="5" id="KW-0804">Transcription</keyword>
<evidence type="ECO:0000313" key="11">
    <source>
        <dbReference type="Proteomes" id="UP000654370"/>
    </source>
</evidence>
<comment type="caution">
    <text evidence="10">The sequence shown here is derived from an EMBL/GenBank/DDBJ whole genome shotgun (WGS) entry which is preliminary data.</text>
</comment>
<dbReference type="PANTHER" id="PTHR12707:SF0">
    <property type="entry name" value="PININ"/>
    <property type="match status" value="1"/>
</dbReference>
<evidence type="ECO:0000256" key="8">
    <source>
        <dbReference type="SAM" id="MobiDB-lite"/>
    </source>
</evidence>
<evidence type="ECO:0000256" key="5">
    <source>
        <dbReference type="ARBA" id="ARBA00023163"/>
    </source>
</evidence>
<evidence type="ECO:0000256" key="6">
    <source>
        <dbReference type="ARBA" id="ARBA00023187"/>
    </source>
</evidence>
<dbReference type="PANTHER" id="PTHR12707">
    <property type="entry name" value="PINN"/>
    <property type="match status" value="1"/>
</dbReference>
<dbReference type="AlphaFoldDB" id="A0A8H7PLE2"/>
<evidence type="ECO:0000259" key="9">
    <source>
        <dbReference type="Pfam" id="PF04696"/>
    </source>
</evidence>
<reference evidence="10" key="1">
    <citation type="submission" date="2020-12" db="EMBL/GenBank/DDBJ databases">
        <title>Metabolic potential, ecology and presence of endohyphal bacteria is reflected in genomic diversity of Mucoromycotina.</title>
        <authorList>
            <person name="Muszewska A."/>
            <person name="Okrasinska A."/>
            <person name="Steczkiewicz K."/>
            <person name="Drgas O."/>
            <person name="Orlowska M."/>
            <person name="Perlinska-Lenart U."/>
            <person name="Aleksandrzak-Piekarczyk T."/>
            <person name="Szatraj K."/>
            <person name="Zielenkiewicz U."/>
            <person name="Pilsyk S."/>
            <person name="Malc E."/>
            <person name="Mieczkowski P."/>
            <person name="Kruszewska J.S."/>
            <person name="Biernat P."/>
            <person name="Pawlowska J."/>
        </authorList>
    </citation>
    <scope>NUCLEOTIDE SEQUENCE</scope>
    <source>
        <strain evidence="10">WA0000067209</strain>
    </source>
</reference>
<feature type="region of interest" description="Disordered" evidence="8">
    <location>
        <begin position="1"/>
        <end position="136"/>
    </location>
</feature>
<evidence type="ECO:0000256" key="7">
    <source>
        <dbReference type="ARBA" id="ARBA00023242"/>
    </source>
</evidence>
<keyword evidence="4" id="KW-0805">Transcription regulation</keyword>
<dbReference type="InterPro" id="IPR039853">
    <property type="entry name" value="Pinin"/>
</dbReference>
<proteinExistence type="inferred from homology"/>
<name>A0A8H7PLE2_MORIS</name>
<evidence type="ECO:0000256" key="1">
    <source>
        <dbReference type="ARBA" id="ARBA00004123"/>
    </source>
</evidence>
<dbReference type="OrthoDB" id="330772at2759"/>
<dbReference type="GO" id="GO:0008380">
    <property type="term" value="P:RNA splicing"/>
    <property type="evidence" value="ECO:0007669"/>
    <property type="project" value="UniProtKB-KW"/>
</dbReference>
<evidence type="ECO:0000256" key="4">
    <source>
        <dbReference type="ARBA" id="ARBA00023015"/>
    </source>
</evidence>
<feature type="domain" description="Pinin/SDK/MemA protein" evidence="9">
    <location>
        <begin position="61"/>
        <end position="184"/>
    </location>
</feature>
<feature type="region of interest" description="Disordered" evidence="8">
    <location>
        <begin position="174"/>
        <end position="279"/>
    </location>
</feature>
<keyword evidence="3" id="KW-0507">mRNA processing</keyword>
<feature type="compositionally biased region" description="Basic and acidic residues" evidence="8">
    <location>
        <begin position="185"/>
        <end position="222"/>
    </location>
</feature>
<accession>A0A8H7PLE2</accession>
<comment type="subcellular location">
    <subcellularLocation>
        <location evidence="1">Nucleus</location>
    </subcellularLocation>
</comment>
<protein>
    <recommendedName>
        <fullName evidence="9">Pinin/SDK/MemA protein domain-containing protein</fullName>
    </recommendedName>
</protein>
<feature type="compositionally biased region" description="Basic and acidic residues" evidence="8">
    <location>
        <begin position="50"/>
        <end position="64"/>
    </location>
</feature>
<organism evidence="10 11">
    <name type="scientific">Mortierella isabellina</name>
    <name type="common">Filamentous fungus</name>
    <name type="synonym">Umbelopsis isabellina</name>
    <dbReference type="NCBI Taxonomy" id="91625"/>
    <lineage>
        <taxon>Eukaryota</taxon>
        <taxon>Fungi</taxon>
        <taxon>Fungi incertae sedis</taxon>
        <taxon>Mucoromycota</taxon>
        <taxon>Mucoromycotina</taxon>
        <taxon>Umbelopsidomycetes</taxon>
        <taxon>Umbelopsidales</taxon>
        <taxon>Umbelopsidaceae</taxon>
        <taxon>Umbelopsis</taxon>
    </lineage>
</organism>
<keyword evidence="6" id="KW-0508">mRNA splicing</keyword>